<dbReference type="RefSeq" id="WP_192848404.1">
    <property type="nucleotide sequence ID" value="NZ_JADAQV010000002.1"/>
</dbReference>
<accession>A0ABR9MQN0</accession>
<dbReference type="PANTHER" id="PTHR11373:SF4">
    <property type="entry name" value="DEOXYNUCLEOSIDE TRIPHOSPHATE TRIPHOSPHOHYDROLASE SAMHD1"/>
    <property type="match status" value="1"/>
</dbReference>
<protein>
    <submittedName>
        <fullName evidence="2">HD domain-containing protein</fullName>
    </submittedName>
</protein>
<proteinExistence type="predicted"/>
<organism evidence="2 3">
    <name type="scientific">Bombella apis</name>
    <dbReference type="NCBI Taxonomy" id="1785988"/>
    <lineage>
        <taxon>Bacteria</taxon>
        <taxon>Pseudomonadati</taxon>
        <taxon>Pseudomonadota</taxon>
        <taxon>Alphaproteobacteria</taxon>
        <taxon>Acetobacterales</taxon>
        <taxon>Acetobacteraceae</taxon>
        <taxon>Bombella</taxon>
    </lineage>
</organism>
<gene>
    <name evidence="2" type="ORF">IGM82_04645</name>
</gene>
<dbReference type="CDD" id="cd00077">
    <property type="entry name" value="HDc"/>
    <property type="match status" value="1"/>
</dbReference>
<comment type="caution">
    <text evidence="2">The sequence shown here is derived from an EMBL/GenBank/DDBJ whole genome shotgun (WGS) entry which is preliminary data.</text>
</comment>
<dbReference type="NCBIfam" id="TIGR00277">
    <property type="entry name" value="HDIG"/>
    <property type="match status" value="1"/>
</dbReference>
<evidence type="ECO:0000259" key="1">
    <source>
        <dbReference type="PROSITE" id="PS51831"/>
    </source>
</evidence>
<dbReference type="InterPro" id="IPR050135">
    <property type="entry name" value="dGTPase-like"/>
</dbReference>
<reference evidence="2 3" key="1">
    <citation type="submission" date="2020-09" db="EMBL/GenBank/DDBJ databases">
        <title>Bombella mellium and Bombella favum sp. nov., two novel species isolated from honey of Apis mellifera.</title>
        <authorList>
            <person name="Hilgarth M."/>
            <person name="Redwitz J."/>
            <person name="Ehrmann M.A."/>
            <person name="Vogel R.F."/>
            <person name="Jakob F."/>
        </authorList>
    </citation>
    <scope>NUCLEOTIDE SEQUENCE [LARGE SCALE GENOMIC DNA]</scope>
    <source>
        <strain evidence="2 3">MRM1</strain>
    </source>
</reference>
<name>A0ABR9MQN0_9PROT</name>
<evidence type="ECO:0000313" key="3">
    <source>
        <dbReference type="Proteomes" id="UP000599085"/>
    </source>
</evidence>
<dbReference type="InterPro" id="IPR003607">
    <property type="entry name" value="HD/PDEase_dom"/>
</dbReference>
<dbReference type="SUPFAM" id="SSF109604">
    <property type="entry name" value="HD-domain/PDEase-like"/>
    <property type="match status" value="1"/>
</dbReference>
<dbReference type="Gene3D" id="1.10.3210.10">
    <property type="entry name" value="Hypothetical protein af1432"/>
    <property type="match status" value="1"/>
</dbReference>
<dbReference type="InterPro" id="IPR006675">
    <property type="entry name" value="HDIG_dom"/>
</dbReference>
<dbReference type="Pfam" id="PF01966">
    <property type="entry name" value="HD"/>
    <property type="match status" value="1"/>
</dbReference>
<dbReference type="SMART" id="SM00471">
    <property type="entry name" value="HDc"/>
    <property type="match status" value="1"/>
</dbReference>
<evidence type="ECO:0000313" key="2">
    <source>
        <dbReference type="EMBL" id="MBE1723691.1"/>
    </source>
</evidence>
<dbReference type="Proteomes" id="UP000599085">
    <property type="component" value="Unassembled WGS sequence"/>
</dbReference>
<dbReference type="PROSITE" id="PS51831">
    <property type="entry name" value="HD"/>
    <property type="match status" value="1"/>
</dbReference>
<sequence length="346" mass="40835">MRKSIRINEKFHSLEKYDYNKPLNEGHYKSDQCINEFLYKIIGTSTFNRLNDIRFLGGIDLFYRKNQKNSLNKNKCTRFQHSLGVARLAMFYAYKKELDIKQRKLIGAAALLHDIGHAPLSHTLENFFKRNFNINHHEAGIKIIQGESPYKREITDILISEKIDPDEIIKIISGKDDRFDNFFSGPINFDTIEGILRSHLYLEENKRAPHPEEIILAAIYRQNSESEKTVDTFWKCKEEVYNTLIRSEEGIISDYICELFSSNILEKNDYFLTDDKLFEKVPQLRNLVWNGKKCPSFPCEEVTYIARSFFINREFSFKTDDDKLRYAQRKERKTLSLDSIKCRSLF</sequence>
<dbReference type="EMBL" id="JADAQV010000002">
    <property type="protein sequence ID" value="MBE1723691.1"/>
    <property type="molecule type" value="Genomic_DNA"/>
</dbReference>
<dbReference type="PANTHER" id="PTHR11373">
    <property type="entry name" value="DEOXYNUCLEOSIDE TRIPHOSPHATE TRIPHOSPHOHYDROLASE"/>
    <property type="match status" value="1"/>
</dbReference>
<feature type="domain" description="HD" evidence="1">
    <location>
        <begin position="78"/>
        <end position="182"/>
    </location>
</feature>
<dbReference type="InterPro" id="IPR006674">
    <property type="entry name" value="HD_domain"/>
</dbReference>
<keyword evidence="3" id="KW-1185">Reference proteome</keyword>